<name>A0ABT5K4H6_9BURK</name>
<protein>
    <submittedName>
        <fullName evidence="3">Uncharacterized protein</fullName>
    </submittedName>
</protein>
<keyword evidence="2" id="KW-0732">Signal</keyword>
<proteinExistence type="predicted"/>
<feature type="region of interest" description="Disordered" evidence="1">
    <location>
        <begin position="36"/>
        <end position="71"/>
    </location>
</feature>
<feature type="compositionally biased region" description="Pro residues" evidence="1">
    <location>
        <begin position="59"/>
        <end position="69"/>
    </location>
</feature>
<accession>A0ABT5K4H6</accession>
<dbReference type="Proteomes" id="UP001221208">
    <property type="component" value="Unassembled WGS sequence"/>
</dbReference>
<dbReference type="EMBL" id="JAQQXR010000009">
    <property type="protein sequence ID" value="MDC8759873.1"/>
    <property type="molecule type" value="Genomic_DNA"/>
</dbReference>
<evidence type="ECO:0000256" key="2">
    <source>
        <dbReference type="SAM" id="SignalP"/>
    </source>
</evidence>
<reference evidence="3 4" key="1">
    <citation type="submission" date="2022-10" db="EMBL/GenBank/DDBJ databases">
        <title>Janthinobacterium sp. hw3 Genome sequencing.</title>
        <authorList>
            <person name="Park S."/>
        </authorList>
    </citation>
    <scope>NUCLEOTIDE SEQUENCE [LARGE SCALE GENOMIC DNA]</scope>
    <source>
        <strain evidence="4">hw3</strain>
    </source>
</reference>
<organism evidence="3 4">
    <name type="scientific">Janthinobacterium fluminis</name>
    <dbReference type="NCBI Taxonomy" id="2987524"/>
    <lineage>
        <taxon>Bacteria</taxon>
        <taxon>Pseudomonadati</taxon>
        <taxon>Pseudomonadota</taxon>
        <taxon>Betaproteobacteria</taxon>
        <taxon>Burkholderiales</taxon>
        <taxon>Oxalobacteraceae</taxon>
        <taxon>Janthinobacterium</taxon>
    </lineage>
</organism>
<evidence type="ECO:0000256" key="1">
    <source>
        <dbReference type="SAM" id="MobiDB-lite"/>
    </source>
</evidence>
<feature type="signal peptide" evidence="2">
    <location>
        <begin position="1"/>
        <end position="18"/>
    </location>
</feature>
<sequence length="135" mass="13771">MSARALLLALCLAAPAGAAELGRLFASPAERAELNAKRDGQAGAAATDAAAPAVAAAAAPPPPPPPPLPTELNGVVRRSSGKSTVWLNQMPQTEPHNRLDDATLSLPLSSGRTVILKPGQSYTPGEASVRDLHGR</sequence>
<evidence type="ECO:0000313" key="4">
    <source>
        <dbReference type="Proteomes" id="UP001221208"/>
    </source>
</evidence>
<gene>
    <name evidence="3" type="ORF">OIK44_19995</name>
</gene>
<keyword evidence="4" id="KW-1185">Reference proteome</keyword>
<evidence type="ECO:0000313" key="3">
    <source>
        <dbReference type="EMBL" id="MDC8759873.1"/>
    </source>
</evidence>
<feature type="chain" id="PRO_5045171671" evidence="2">
    <location>
        <begin position="19"/>
        <end position="135"/>
    </location>
</feature>
<feature type="compositionally biased region" description="Low complexity" evidence="1">
    <location>
        <begin position="42"/>
        <end position="58"/>
    </location>
</feature>
<feature type="region of interest" description="Disordered" evidence="1">
    <location>
        <begin position="115"/>
        <end position="135"/>
    </location>
</feature>
<dbReference type="RefSeq" id="WP_273673315.1">
    <property type="nucleotide sequence ID" value="NZ_JAQQXR010000009.1"/>
</dbReference>
<comment type="caution">
    <text evidence="3">The sequence shown here is derived from an EMBL/GenBank/DDBJ whole genome shotgun (WGS) entry which is preliminary data.</text>
</comment>